<dbReference type="EC" id="2.6.1.11" evidence="5"/>
<evidence type="ECO:0000256" key="9">
    <source>
        <dbReference type="ARBA" id="ARBA00022898"/>
    </source>
</evidence>
<comment type="pathway">
    <text evidence="3">Amino-acid biosynthesis; L-arginine biosynthesis; N(2)-acetyl-L-ornithine from L-glutamate: step 4/4.</text>
</comment>
<dbReference type="CDD" id="cd00610">
    <property type="entry name" value="OAT_like"/>
    <property type="match status" value="1"/>
</dbReference>
<comment type="caution">
    <text evidence="12">The sequence shown here is derived from an EMBL/GenBank/DDBJ whole genome shotgun (WGS) entry which is preliminary data.</text>
</comment>
<evidence type="ECO:0000256" key="5">
    <source>
        <dbReference type="ARBA" id="ARBA00012919"/>
    </source>
</evidence>
<keyword evidence="13" id="KW-1185">Reference proteome</keyword>
<dbReference type="HAMAP" id="MF_01107">
    <property type="entry name" value="ArgD_aminotrans_3"/>
    <property type="match status" value="1"/>
</dbReference>
<dbReference type="InterPro" id="IPR015421">
    <property type="entry name" value="PyrdxlP-dep_Trfase_major"/>
</dbReference>
<dbReference type="InterPro" id="IPR004636">
    <property type="entry name" value="AcOrn/SuccOrn_fam"/>
</dbReference>
<dbReference type="PROSITE" id="PS00600">
    <property type="entry name" value="AA_TRANSFER_CLASS_3"/>
    <property type="match status" value="1"/>
</dbReference>
<keyword evidence="11" id="KW-0732">Signal</keyword>
<dbReference type="AlphaFoldDB" id="A0AB34K9J0"/>
<dbReference type="EMBL" id="JBGBPQ010000001">
    <property type="protein sequence ID" value="KAL1530047.1"/>
    <property type="molecule type" value="Genomic_DNA"/>
</dbReference>
<comment type="cofactor">
    <cofactor evidence="1">
        <name>pyridoxal 5'-phosphate</name>
        <dbReference type="ChEBI" id="CHEBI:597326"/>
    </cofactor>
</comment>
<organism evidence="12 13">
    <name type="scientific">Prymnesium parvum</name>
    <name type="common">Toxic golden alga</name>
    <dbReference type="NCBI Taxonomy" id="97485"/>
    <lineage>
        <taxon>Eukaryota</taxon>
        <taxon>Haptista</taxon>
        <taxon>Haptophyta</taxon>
        <taxon>Prymnesiophyceae</taxon>
        <taxon>Prymnesiales</taxon>
        <taxon>Prymnesiaceae</taxon>
        <taxon>Prymnesium</taxon>
    </lineage>
</organism>
<keyword evidence="6" id="KW-0032">Aminotransferase</keyword>
<protein>
    <recommendedName>
        <fullName evidence="5">acetylornithine transaminase</fullName>
        <ecNumber evidence="5">2.6.1.11</ecNumber>
    </recommendedName>
</protein>
<keyword evidence="9 10" id="KW-0663">Pyridoxal phosphate</keyword>
<dbReference type="Gene3D" id="3.40.640.10">
    <property type="entry name" value="Type I PLP-dependent aspartate aminotransferase-like (Major domain)"/>
    <property type="match status" value="1"/>
</dbReference>
<evidence type="ECO:0000256" key="3">
    <source>
        <dbReference type="ARBA" id="ARBA00005024"/>
    </source>
</evidence>
<dbReference type="GO" id="GO:0005739">
    <property type="term" value="C:mitochondrion"/>
    <property type="evidence" value="ECO:0007669"/>
    <property type="project" value="UniProtKB-SubCell"/>
</dbReference>
<comment type="subcellular location">
    <subcellularLocation>
        <location evidence="2">Mitochondrion</location>
    </subcellularLocation>
</comment>
<evidence type="ECO:0000313" key="13">
    <source>
        <dbReference type="Proteomes" id="UP001515480"/>
    </source>
</evidence>
<dbReference type="InterPro" id="IPR015422">
    <property type="entry name" value="PyrdxlP-dep_Trfase_small"/>
</dbReference>
<evidence type="ECO:0000256" key="11">
    <source>
        <dbReference type="SAM" id="SignalP"/>
    </source>
</evidence>
<feature type="chain" id="PRO_5044230372" description="acetylornithine transaminase" evidence="11">
    <location>
        <begin position="25"/>
        <end position="453"/>
    </location>
</feature>
<dbReference type="PANTHER" id="PTHR11986">
    <property type="entry name" value="AMINOTRANSFERASE CLASS III"/>
    <property type="match status" value="1"/>
</dbReference>
<dbReference type="GO" id="GO:0006526">
    <property type="term" value="P:L-arginine biosynthetic process"/>
    <property type="evidence" value="ECO:0007669"/>
    <property type="project" value="UniProtKB-ARBA"/>
</dbReference>
<dbReference type="InterPro" id="IPR015424">
    <property type="entry name" value="PyrdxlP-dep_Trfase"/>
</dbReference>
<dbReference type="SUPFAM" id="SSF53383">
    <property type="entry name" value="PLP-dependent transferases"/>
    <property type="match status" value="1"/>
</dbReference>
<dbReference type="NCBIfam" id="TIGR00707">
    <property type="entry name" value="argD"/>
    <property type="match status" value="1"/>
</dbReference>
<evidence type="ECO:0000256" key="6">
    <source>
        <dbReference type="ARBA" id="ARBA00022576"/>
    </source>
</evidence>
<dbReference type="InterPro" id="IPR005814">
    <property type="entry name" value="Aminotrans_3"/>
</dbReference>
<evidence type="ECO:0000256" key="10">
    <source>
        <dbReference type="RuleBase" id="RU003560"/>
    </source>
</evidence>
<dbReference type="GO" id="GO:0030170">
    <property type="term" value="F:pyridoxal phosphate binding"/>
    <property type="evidence" value="ECO:0007669"/>
    <property type="project" value="InterPro"/>
</dbReference>
<reference evidence="12 13" key="1">
    <citation type="journal article" date="2024" name="Science">
        <title>Giant polyketide synthase enzymes in the biosynthesis of giant marine polyether toxins.</title>
        <authorList>
            <person name="Fallon T.R."/>
            <person name="Shende V.V."/>
            <person name="Wierzbicki I.H."/>
            <person name="Pendleton A.L."/>
            <person name="Watervoot N.F."/>
            <person name="Auber R.P."/>
            <person name="Gonzalez D.J."/>
            <person name="Wisecaver J.H."/>
            <person name="Moore B.S."/>
        </authorList>
    </citation>
    <scope>NUCLEOTIDE SEQUENCE [LARGE SCALE GENOMIC DNA]</scope>
    <source>
        <strain evidence="12 13">12B1</strain>
    </source>
</reference>
<dbReference type="Pfam" id="PF00202">
    <property type="entry name" value="Aminotran_3"/>
    <property type="match status" value="1"/>
</dbReference>
<proteinExistence type="inferred from homology"/>
<evidence type="ECO:0000256" key="4">
    <source>
        <dbReference type="ARBA" id="ARBA00008954"/>
    </source>
</evidence>
<dbReference type="InterPro" id="IPR050103">
    <property type="entry name" value="Class-III_PLP-dep_AT"/>
</dbReference>
<dbReference type="PIRSF" id="PIRSF000521">
    <property type="entry name" value="Transaminase_4ab_Lys_Orn"/>
    <property type="match status" value="1"/>
</dbReference>
<sequence length="453" mass="47901">MMLLAAPLVVSVYAWPARWAAARASVPPVMVSAPDLPATYNAAGFDQVVMKTYGRLQLAVERGEGCYLWDSSGKKYLDFCAGIATCCLGHANSRLIEAISKQIRTVHHVSNLYYIPNQGELASKLVATSCHDKVFFCNSGAEANEAAIKLARKYGHTVLGADVPVVITALQSFHGRTLGTITATGQTKYQKNFGPLVPGFEYVPYNDVEALEALVKKINGGGPLSGLRRKKRKVAAILLEPLQGEGGITPSTKEFFQAARRLCDETGALLMADEVQTGMGRTGKFWGYQQHGVEVDVLTTAKALGGGVPIGAMMCKDACNVFQPGDHASTYGGNPLACAAGLAVMDAFEQDKLLENVQARGDQLRKGLDAMAARLGKGVVKEVRGWGLIVGVELSADTTFLAADVGAALLEAGMLTVAAGPKVVRLVPPLVVTKDQIDGALATLEAVLVKLGA</sequence>
<keyword evidence="7" id="KW-0028">Amino-acid biosynthesis</keyword>
<dbReference type="GO" id="GO:0042802">
    <property type="term" value="F:identical protein binding"/>
    <property type="evidence" value="ECO:0007669"/>
    <property type="project" value="TreeGrafter"/>
</dbReference>
<dbReference type="NCBIfam" id="NF002325">
    <property type="entry name" value="PRK01278.1"/>
    <property type="match status" value="1"/>
</dbReference>
<dbReference type="Gene3D" id="3.90.1150.10">
    <property type="entry name" value="Aspartate Aminotransferase, domain 1"/>
    <property type="match status" value="1"/>
</dbReference>
<keyword evidence="8" id="KW-0808">Transferase</keyword>
<evidence type="ECO:0000313" key="12">
    <source>
        <dbReference type="EMBL" id="KAL1530047.1"/>
    </source>
</evidence>
<name>A0AB34K9J0_PRYPA</name>
<accession>A0AB34K9J0</accession>
<evidence type="ECO:0000256" key="1">
    <source>
        <dbReference type="ARBA" id="ARBA00001933"/>
    </source>
</evidence>
<evidence type="ECO:0000256" key="2">
    <source>
        <dbReference type="ARBA" id="ARBA00004173"/>
    </source>
</evidence>
<dbReference type="FunFam" id="3.40.640.10:FF:000004">
    <property type="entry name" value="Acetylornithine aminotransferase"/>
    <property type="match status" value="1"/>
</dbReference>
<feature type="signal peptide" evidence="11">
    <location>
        <begin position="1"/>
        <end position="24"/>
    </location>
</feature>
<dbReference type="PANTHER" id="PTHR11986:SF79">
    <property type="entry name" value="ACETYLORNITHINE AMINOTRANSFERASE, MITOCHONDRIAL"/>
    <property type="match status" value="1"/>
</dbReference>
<dbReference type="GO" id="GO:0003992">
    <property type="term" value="F:N2-acetyl-L-ornithine:2-oxoglutarate 5-aminotransferase activity"/>
    <property type="evidence" value="ECO:0007669"/>
    <property type="project" value="UniProtKB-EC"/>
</dbReference>
<dbReference type="InterPro" id="IPR049704">
    <property type="entry name" value="Aminotrans_3_PPA_site"/>
</dbReference>
<gene>
    <name evidence="12" type="ORF">AB1Y20_000970</name>
</gene>
<dbReference type="Proteomes" id="UP001515480">
    <property type="component" value="Unassembled WGS sequence"/>
</dbReference>
<evidence type="ECO:0000256" key="8">
    <source>
        <dbReference type="ARBA" id="ARBA00022679"/>
    </source>
</evidence>
<evidence type="ECO:0000256" key="7">
    <source>
        <dbReference type="ARBA" id="ARBA00022605"/>
    </source>
</evidence>
<comment type="similarity">
    <text evidence="4 10">Belongs to the class-III pyridoxal-phosphate-dependent aminotransferase family.</text>
</comment>